<protein>
    <submittedName>
        <fullName evidence="1">Uncharacterized protein</fullName>
    </submittedName>
</protein>
<accession>A0ABX0TR96</accession>
<evidence type="ECO:0000313" key="1">
    <source>
        <dbReference type="EMBL" id="NIJ07971.1"/>
    </source>
</evidence>
<keyword evidence="2" id="KW-1185">Reference proteome</keyword>
<name>A0ABX0TR96_9SPHN</name>
<proteinExistence type="predicted"/>
<sequence>MHFVVSNSQALRLLQAGPQGSAFFVSEGKMGKPVARRTKAAGVPEIRRSRASWAWIDGSDAPLGEDGESYRVTIALAGGGGRTLNLGVAAYDYAPADQAADGMTAAAGTLSLEQLGVRATSRPATLAWSF</sequence>
<comment type="caution">
    <text evidence="1">The sequence shown here is derived from an EMBL/GenBank/DDBJ whole genome shotgun (WGS) entry which is preliminary data.</text>
</comment>
<dbReference type="Proteomes" id="UP000727456">
    <property type="component" value="Unassembled WGS sequence"/>
</dbReference>
<gene>
    <name evidence="1" type="ORF">FHS31_001581</name>
</gene>
<evidence type="ECO:0000313" key="2">
    <source>
        <dbReference type="Proteomes" id="UP000727456"/>
    </source>
</evidence>
<organism evidence="1 2">
    <name type="scientific">Sphingomonas vulcanisoli</name>
    <dbReference type="NCBI Taxonomy" id="1658060"/>
    <lineage>
        <taxon>Bacteria</taxon>
        <taxon>Pseudomonadati</taxon>
        <taxon>Pseudomonadota</taxon>
        <taxon>Alphaproteobacteria</taxon>
        <taxon>Sphingomonadales</taxon>
        <taxon>Sphingomonadaceae</taxon>
        <taxon>Sphingomonas</taxon>
    </lineage>
</organism>
<dbReference type="RefSeq" id="WP_167072812.1">
    <property type="nucleotide sequence ID" value="NZ_JAAOZC010000003.1"/>
</dbReference>
<dbReference type="EMBL" id="JAAOZC010000003">
    <property type="protein sequence ID" value="NIJ07971.1"/>
    <property type="molecule type" value="Genomic_DNA"/>
</dbReference>
<reference evidence="1 2" key="1">
    <citation type="submission" date="2020-03" db="EMBL/GenBank/DDBJ databases">
        <title>Genomic Encyclopedia of Type Strains, Phase III (KMG-III): the genomes of soil and plant-associated and newly described type strains.</title>
        <authorList>
            <person name="Whitman W."/>
        </authorList>
    </citation>
    <scope>NUCLEOTIDE SEQUENCE [LARGE SCALE GENOMIC DNA]</scope>
    <source>
        <strain evidence="1 2">CECT 8804</strain>
    </source>
</reference>